<keyword evidence="4" id="KW-1185">Reference proteome</keyword>
<evidence type="ECO:0000313" key="3">
    <source>
        <dbReference type="EMBL" id="CRG97971.1"/>
    </source>
</evidence>
<dbReference type="Proteomes" id="UP000220797">
    <property type="component" value="Unassembled WGS sequence"/>
</dbReference>
<feature type="region of interest" description="Disordered" evidence="2">
    <location>
        <begin position="375"/>
        <end position="418"/>
    </location>
</feature>
<evidence type="ECO:0000256" key="1">
    <source>
        <dbReference type="SAM" id="Coils"/>
    </source>
</evidence>
<dbReference type="VEuPathDB" id="PlasmoDB:PGAL8A_00040600"/>
<feature type="compositionally biased region" description="Low complexity" evidence="2">
    <location>
        <begin position="400"/>
        <end position="418"/>
    </location>
</feature>
<organism evidence="3 4">
    <name type="scientific">Plasmodium gallinaceum</name>
    <dbReference type="NCBI Taxonomy" id="5849"/>
    <lineage>
        <taxon>Eukaryota</taxon>
        <taxon>Sar</taxon>
        <taxon>Alveolata</taxon>
        <taxon>Apicomplexa</taxon>
        <taxon>Aconoidasida</taxon>
        <taxon>Haemosporida</taxon>
        <taxon>Plasmodiidae</taxon>
        <taxon>Plasmodium</taxon>
        <taxon>Plasmodium (Haemamoeba)</taxon>
    </lineage>
</organism>
<dbReference type="RefSeq" id="XP_028530770.1">
    <property type="nucleotide sequence ID" value="XM_028674414.1"/>
</dbReference>
<feature type="compositionally biased region" description="Low complexity" evidence="2">
    <location>
        <begin position="375"/>
        <end position="391"/>
    </location>
</feature>
<reference evidence="3" key="1">
    <citation type="submission" date="2015-04" db="EMBL/GenBank/DDBJ databases">
        <authorList>
            <consortium name="Pathogen Informatics"/>
        </authorList>
    </citation>
    <scope>NUCLEOTIDE SEQUENCE [LARGE SCALE GENOMIC DNA]</scope>
    <source>
        <strain evidence="3">8A</strain>
    </source>
</reference>
<protein>
    <submittedName>
        <fullName evidence="3">Surface-associated interspersed protein (SURFIN)</fullName>
    </submittedName>
</protein>
<dbReference type="AlphaFoldDB" id="A0A1J1H0K0"/>
<gene>
    <name evidence="3" type="ORF">PGAL8A_00040600</name>
</gene>
<accession>A0A1J1H0K0</accession>
<feature type="region of interest" description="Disordered" evidence="2">
    <location>
        <begin position="207"/>
        <end position="285"/>
    </location>
</feature>
<dbReference type="OMA" id="NQWINEE"/>
<feature type="compositionally biased region" description="Low complexity" evidence="2">
    <location>
        <begin position="319"/>
        <end position="339"/>
    </location>
</feature>
<evidence type="ECO:0000256" key="2">
    <source>
        <dbReference type="SAM" id="MobiDB-lite"/>
    </source>
</evidence>
<feature type="region of interest" description="Disordered" evidence="2">
    <location>
        <begin position="312"/>
        <end position="344"/>
    </location>
</feature>
<feature type="compositionally biased region" description="Polar residues" evidence="2">
    <location>
        <begin position="218"/>
        <end position="235"/>
    </location>
</feature>
<comment type="caution">
    <text evidence="3">The sequence shown here is derived from an EMBL/GenBank/DDBJ whole genome shotgun (WGS) entry which is preliminary data.</text>
</comment>
<feature type="compositionally biased region" description="Low complexity" evidence="2">
    <location>
        <begin position="252"/>
        <end position="281"/>
    </location>
</feature>
<dbReference type="GeneID" id="39728930"/>
<feature type="non-terminal residue" evidence="3">
    <location>
        <position position="495"/>
    </location>
</feature>
<feature type="coiled-coil region" evidence="1">
    <location>
        <begin position="126"/>
        <end position="153"/>
    </location>
</feature>
<proteinExistence type="predicted"/>
<name>A0A1J1H0K0_PLAGA</name>
<dbReference type="EMBL" id="CVMV01000129">
    <property type="protein sequence ID" value="CRG97971.1"/>
    <property type="molecule type" value="Genomic_DNA"/>
</dbReference>
<keyword evidence="1" id="KW-0175">Coiled coil</keyword>
<feature type="compositionally biased region" description="Basic and acidic residues" evidence="2">
    <location>
        <begin position="207"/>
        <end position="217"/>
    </location>
</feature>
<sequence length="495" mass="54860">MDTEKEPLIRKRRHISGPLASGTLQRGLLKDWRKRFSNGVDFRISKIKNEKSPKMKRRLCRHLNYWVDERRDYFTTTLRKQLLLLGDINKHWADTHNSVVEKLKASFNDSCKRIENKNKKDVRDKKKVMEDFCEDKEERLQELNENVTEEKCIEYSNWLNENKSNFEKKKWINEQMIFDENLEISENCTLNDMNTFVSSLDCSKINKKENDSCDSKTSESCNPSKRLTPGSSSDNGSDRASIETIKIKPNATTNLPTTTINSTTTTEITSNTSIESTTPTPGSTQKLTSTIVSIHSDPNLPKPAALKAIEPEISQRDVSPTTPTPSSTSKIASTTIPTPSDEDLPKVLPLIADKPMDKQVINDIIPTFRNNDISPTVSDSSESSISPIFGSMNTNISGNSQTESPPTTPTSAPNITSPSIAIQKNMPTTIQVPITNFTSSSNATLNKPSISPTSANVNATELTTMFKTSASSGNTSKPTSTIKAANISTNLSITS</sequence>
<evidence type="ECO:0000313" key="4">
    <source>
        <dbReference type="Proteomes" id="UP000220797"/>
    </source>
</evidence>